<dbReference type="GO" id="GO:0015035">
    <property type="term" value="F:protein-disulfide reductase activity"/>
    <property type="evidence" value="ECO:0007669"/>
    <property type="project" value="InterPro"/>
</dbReference>
<dbReference type="PANTHER" id="PTHR34290:SF2">
    <property type="entry name" value="OS04G0668800 PROTEIN"/>
    <property type="match status" value="1"/>
</dbReference>
<organism evidence="1 2">
    <name type="scientific">Motilimonas pumila</name>
    <dbReference type="NCBI Taxonomy" id="2303987"/>
    <lineage>
        <taxon>Bacteria</taxon>
        <taxon>Pseudomonadati</taxon>
        <taxon>Pseudomonadota</taxon>
        <taxon>Gammaproteobacteria</taxon>
        <taxon>Alteromonadales</taxon>
        <taxon>Alteromonadales genera incertae sedis</taxon>
        <taxon>Motilimonas</taxon>
    </lineage>
</organism>
<dbReference type="InterPro" id="IPR044691">
    <property type="entry name" value="DCC1_Trx"/>
</dbReference>
<name>A0A418YEX6_9GAMM</name>
<reference evidence="1 2" key="1">
    <citation type="submission" date="2018-09" db="EMBL/GenBank/DDBJ databases">
        <authorList>
            <person name="Wang F."/>
        </authorList>
    </citation>
    <scope>NUCLEOTIDE SEQUENCE [LARGE SCALE GENOMIC DNA]</scope>
    <source>
        <strain evidence="1 2">PLHSC7-2</strain>
    </source>
</reference>
<keyword evidence="2" id="KW-1185">Reference proteome</keyword>
<accession>A0A418YEX6</accession>
<comment type="caution">
    <text evidence="1">The sequence shown here is derived from an EMBL/GenBank/DDBJ whole genome shotgun (WGS) entry which is preliminary data.</text>
</comment>
<dbReference type="OrthoDB" id="5294764at2"/>
<dbReference type="PANTHER" id="PTHR34290">
    <property type="entry name" value="SI:CH73-390P7.2"/>
    <property type="match status" value="1"/>
</dbReference>
<dbReference type="RefSeq" id="WP_119910623.1">
    <property type="nucleotide sequence ID" value="NZ_QZCH01000011.1"/>
</dbReference>
<reference evidence="1 2" key="2">
    <citation type="submission" date="2019-01" db="EMBL/GenBank/DDBJ databases">
        <title>Motilimonas pumilus sp. nov., isolated from the gut of sea cucumber (Apostichopus japonicus).</title>
        <authorList>
            <person name="Wang F.-Q."/>
            <person name="Ren L.-H."/>
            <person name="Lin Y.-W."/>
            <person name="Sun G.-H."/>
            <person name="Du Z.-J."/>
            <person name="Zhao J.-X."/>
            <person name="Liu X.-J."/>
            <person name="Liu L.-J."/>
        </authorList>
    </citation>
    <scope>NUCLEOTIDE SEQUENCE [LARGE SCALE GENOMIC DNA]</scope>
    <source>
        <strain evidence="1 2">PLHSC7-2</strain>
    </source>
</reference>
<sequence length="134" mass="15292">MKLRIFYDGLCPLCKNEMRNIKRRDIDNAISLEDINAQDFSERFPHIDVTKANDILHAETADGKLLLGLDVTYEAWSLVGKGCLVGLLRKPLIKPFADQGYLLFAKNRYKISKLLTGQSRLPQECESGRCDIKY</sequence>
<proteinExistence type="predicted"/>
<evidence type="ECO:0000313" key="2">
    <source>
        <dbReference type="Proteomes" id="UP000283255"/>
    </source>
</evidence>
<dbReference type="Proteomes" id="UP000283255">
    <property type="component" value="Unassembled WGS sequence"/>
</dbReference>
<dbReference type="InterPro" id="IPR007263">
    <property type="entry name" value="DCC1-like"/>
</dbReference>
<dbReference type="Pfam" id="PF04134">
    <property type="entry name" value="DCC1-like"/>
    <property type="match status" value="1"/>
</dbReference>
<gene>
    <name evidence="1" type="ORF">D1Z90_10065</name>
</gene>
<dbReference type="EMBL" id="QZCH01000011">
    <property type="protein sequence ID" value="RJG47739.1"/>
    <property type="molecule type" value="Genomic_DNA"/>
</dbReference>
<evidence type="ECO:0000313" key="1">
    <source>
        <dbReference type="EMBL" id="RJG47739.1"/>
    </source>
</evidence>
<dbReference type="AlphaFoldDB" id="A0A418YEX6"/>
<protein>
    <submittedName>
        <fullName evidence="1">DUF393 domain-containing protein</fullName>
    </submittedName>
</protein>